<dbReference type="OrthoDB" id="981817at2759"/>
<dbReference type="SUPFAM" id="SSF56672">
    <property type="entry name" value="DNA/RNA polymerases"/>
    <property type="match status" value="1"/>
</dbReference>
<keyword evidence="3" id="KW-0808">Transferase</keyword>
<dbReference type="Gene3D" id="3.10.10.10">
    <property type="entry name" value="HIV Type 1 Reverse Transcriptase, subunit A, domain 1"/>
    <property type="match status" value="1"/>
</dbReference>
<keyword evidence="4" id="KW-1185">Reference proteome</keyword>
<dbReference type="PROSITE" id="PS50878">
    <property type="entry name" value="RT_POL"/>
    <property type="match status" value="1"/>
</dbReference>
<dbReference type="Proteomes" id="UP000325315">
    <property type="component" value="Unassembled WGS sequence"/>
</dbReference>
<feature type="compositionally biased region" description="Basic and acidic residues" evidence="1">
    <location>
        <begin position="176"/>
        <end position="196"/>
    </location>
</feature>
<dbReference type="CDD" id="cd01647">
    <property type="entry name" value="RT_LTR"/>
    <property type="match status" value="1"/>
</dbReference>
<dbReference type="GO" id="GO:0003964">
    <property type="term" value="F:RNA-directed DNA polymerase activity"/>
    <property type="evidence" value="ECO:0007669"/>
    <property type="project" value="UniProtKB-KW"/>
</dbReference>
<reference evidence="4" key="1">
    <citation type="journal article" date="2019" name="Plant Biotechnol. J.">
        <title>Genome sequencing of the Australian wild diploid species Gossypium australe highlights disease resistance and delayed gland morphogenesis.</title>
        <authorList>
            <person name="Cai Y."/>
            <person name="Cai X."/>
            <person name="Wang Q."/>
            <person name="Wang P."/>
            <person name="Zhang Y."/>
            <person name="Cai C."/>
            <person name="Xu Y."/>
            <person name="Wang K."/>
            <person name="Zhou Z."/>
            <person name="Wang C."/>
            <person name="Geng S."/>
            <person name="Li B."/>
            <person name="Dong Q."/>
            <person name="Hou Y."/>
            <person name="Wang H."/>
            <person name="Ai P."/>
            <person name="Liu Z."/>
            <person name="Yi F."/>
            <person name="Sun M."/>
            <person name="An G."/>
            <person name="Cheng J."/>
            <person name="Zhang Y."/>
            <person name="Shi Q."/>
            <person name="Xie Y."/>
            <person name="Shi X."/>
            <person name="Chang Y."/>
            <person name="Huang F."/>
            <person name="Chen Y."/>
            <person name="Hong S."/>
            <person name="Mi L."/>
            <person name="Sun Q."/>
            <person name="Zhang L."/>
            <person name="Zhou B."/>
            <person name="Peng R."/>
            <person name="Zhang X."/>
            <person name="Liu F."/>
        </authorList>
    </citation>
    <scope>NUCLEOTIDE SEQUENCE [LARGE SCALE GENOMIC DNA]</scope>
    <source>
        <strain evidence="4">cv. PA1801</strain>
    </source>
</reference>
<proteinExistence type="predicted"/>
<comment type="caution">
    <text evidence="3">The sequence shown here is derived from an EMBL/GenBank/DDBJ whole genome shotgun (WGS) entry which is preliminary data.</text>
</comment>
<dbReference type="AlphaFoldDB" id="A0A5B6VBM4"/>
<accession>A0A5B6VBM4</accession>
<gene>
    <name evidence="3" type="ORF">EPI10_001554</name>
</gene>
<dbReference type="InterPro" id="IPR000477">
    <property type="entry name" value="RT_dom"/>
</dbReference>
<evidence type="ECO:0000313" key="3">
    <source>
        <dbReference type="EMBL" id="KAA3466463.1"/>
    </source>
</evidence>
<evidence type="ECO:0000256" key="1">
    <source>
        <dbReference type="SAM" id="MobiDB-lite"/>
    </source>
</evidence>
<sequence length="220" mass="26035">MQLCINYRQLNKVTIKNKYPLPRIDDLFDQLKGAYVFPKIDLRSGYYQLKVKENDVPKIAFRTRYGNYEFFVMPFGLTNAPAAFMDLMNHIFQPYLDQFVVVFIDDILIYSKSKIEHEQHLRIILQILREKQLYGKLSKCEFWLSEVVFLGHVVSAEGIRVDPKKIEAIKEKREIKKRNREEQGRKKEKREIRDFKVSSLSANVEPEASTRKGKEKVNKD</sequence>
<name>A0A5B6VBM4_9ROSI</name>
<organism evidence="3 4">
    <name type="scientific">Gossypium australe</name>
    <dbReference type="NCBI Taxonomy" id="47621"/>
    <lineage>
        <taxon>Eukaryota</taxon>
        <taxon>Viridiplantae</taxon>
        <taxon>Streptophyta</taxon>
        <taxon>Embryophyta</taxon>
        <taxon>Tracheophyta</taxon>
        <taxon>Spermatophyta</taxon>
        <taxon>Magnoliopsida</taxon>
        <taxon>eudicotyledons</taxon>
        <taxon>Gunneridae</taxon>
        <taxon>Pentapetalae</taxon>
        <taxon>rosids</taxon>
        <taxon>malvids</taxon>
        <taxon>Malvales</taxon>
        <taxon>Malvaceae</taxon>
        <taxon>Malvoideae</taxon>
        <taxon>Gossypium</taxon>
    </lineage>
</organism>
<dbReference type="Gene3D" id="3.30.70.270">
    <property type="match status" value="1"/>
</dbReference>
<feature type="region of interest" description="Disordered" evidence="1">
    <location>
        <begin position="176"/>
        <end position="220"/>
    </location>
</feature>
<keyword evidence="3" id="KW-0548">Nucleotidyltransferase</keyword>
<dbReference type="EMBL" id="SMMG02000007">
    <property type="protein sequence ID" value="KAA3466463.1"/>
    <property type="molecule type" value="Genomic_DNA"/>
</dbReference>
<dbReference type="InterPro" id="IPR053134">
    <property type="entry name" value="RNA-dir_DNA_polymerase"/>
</dbReference>
<feature type="domain" description="Reverse transcriptase" evidence="2">
    <location>
        <begin position="1"/>
        <end position="154"/>
    </location>
</feature>
<dbReference type="PANTHER" id="PTHR24559">
    <property type="entry name" value="TRANSPOSON TY3-I GAG-POL POLYPROTEIN"/>
    <property type="match status" value="1"/>
</dbReference>
<dbReference type="PANTHER" id="PTHR24559:SF444">
    <property type="entry name" value="REVERSE TRANSCRIPTASE DOMAIN-CONTAINING PROTEIN"/>
    <property type="match status" value="1"/>
</dbReference>
<evidence type="ECO:0000259" key="2">
    <source>
        <dbReference type="PROSITE" id="PS50878"/>
    </source>
</evidence>
<evidence type="ECO:0000313" key="4">
    <source>
        <dbReference type="Proteomes" id="UP000325315"/>
    </source>
</evidence>
<dbReference type="Pfam" id="PF00078">
    <property type="entry name" value="RVT_1"/>
    <property type="match status" value="1"/>
</dbReference>
<feature type="compositionally biased region" description="Basic and acidic residues" evidence="1">
    <location>
        <begin position="208"/>
        <end position="220"/>
    </location>
</feature>
<dbReference type="InterPro" id="IPR043502">
    <property type="entry name" value="DNA/RNA_pol_sf"/>
</dbReference>
<dbReference type="InterPro" id="IPR043128">
    <property type="entry name" value="Rev_trsase/Diguanyl_cyclase"/>
</dbReference>
<keyword evidence="3" id="KW-0695">RNA-directed DNA polymerase</keyword>
<protein>
    <submittedName>
        <fullName evidence="3">RNA-directed DNA polymerase-like protein</fullName>
    </submittedName>
</protein>